<dbReference type="EMBL" id="GGEC01048076">
    <property type="protein sequence ID" value="MBX28560.1"/>
    <property type="molecule type" value="Transcribed_RNA"/>
</dbReference>
<reference evidence="1" key="1">
    <citation type="submission" date="2018-02" db="EMBL/GenBank/DDBJ databases">
        <title>Rhizophora mucronata_Transcriptome.</title>
        <authorList>
            <person name="Meera S.P."/>
            <person name="Sreeshan A."/>
            <person name="Augustine A."/>
        </authorList>
    </citation>
    <scope>NUCLEOTIDE SEQUENCE</scope>
    <source>
        <tissue evidence="1">Leaf</tissue>
    </source>
</reference>
<protein>
    <submittedName>
        <fullName evidence="1">UPF0586 protein C9orf41 homolog isoform X2</fullName>
    </submittedName>
</protein>
<accession>A0A2P2MEA2</accession>
<evidence type="ECO:0000313" key="1">
    <source>
        <dbReference type="EMBL" id="MBX28560.1"/>
    </source>
</evidence>
<organism evidence="1">
    <name type="scientific">Rhizophora mucronata</name>
    <name type="common">Asiatic mangrove</name>
    <dbReference type="NCBI Taxonomy" id="61149"/>
    <lineage>
        <taxon>Eukaryota</taxon>
        <taxon>Viridiplantae</taxon>
        <taxon>Streptophyta</taxon>
        <taxon>Embryophyta</taxon>
        <taxon>Tracheophyta</taxon>
        <taxon>Spermatophyta</taxon>
        <taxon>Magnoliopsida</taxon>
        <taxon>eudicotyledons</taxon>
        <taxon>Gunneridae</taxon>
        <taxon>Pentapetalae</taxon>
        <taxon>rosids</taxon>
        <taxon>fabids</taxon>
        <taxon>Malpighiales</taxon>
        <taxon>Rhizophoraceae</taxon>
        <taxon>Rhizophora</taxon>
    </lineage>
</organism>
<name>A0A2P2MEA2_RHIMU</name>
<sequence>MIKQGSQIYPHSSHFQNPRYNLYVFNNIMGCINKKTCHNCIPNSYLAWVTIHFSKVTTTHGETFSNPCTGWMYVRYRHWMKLVTI</sequence>
<proteinExistence type="predicted"/>
<dbReference type="AlphaFoldDB" id="A0A2P2MEA2"/>